<feature type="region of interest" description="Disordered" evidence="1">
    <location>
        <begin position="284"/>
        <end position="311"/>
    </location>
</feature>
<dbReference type="AlphaFoldDB" id="A0AAD4N4I8"/>
<evidence type="ECO:0000313" key="2">
    <source>
        <dbReference type="EMBL" id="KAI1712712.1"/>
    </source>
</evidence>
<accession>A0AAD4N4I8</accession>
<protein>
    <submittedName>
        <fullName evidence="2">Uncharacterized protein</fullName>
    </submittedName>
</protein>
<proteinExistence type="predicted"/>
<reference evidence="2" key="1">
    <citation type="submission" date="2022-01" db="EMBL/GenBank/DDBJ databases">
        <title>Genome Sequence Resource for Two Populations of Ditylenchus destructor, the Migratory Endoparasitic Phytonematode.</title>
        <authorList>
            <person name="Zhang H."/>
            <person name="Lin R."/>
            <person name="Xie B."/>
        </authorList>
    </citation>
    <scope>NUCLEOTIDE SEQUENCE</scope>
    <source>
        <strain evidence="2">BazhouSP</strain>
    </source>
</reference>
<organism evidence="2 3">
    <name type="scientific">Ditylenchus destructor</name>
    <dbReference type="NCBI Taxonomy" id="166010"/>
    <lineage>
        <taxon>Eukaryota</taxon>
        <taxon>Metazoa</taxon>
        <taxon>Ecdysozoa</taxon>
        <taxon>Nematoda</taxon>
        <taxon>Chromadorea</taxon>
        <taxon>Rhabditida</taxon>
        <taxon>Tylenchina</taxon>
        <taxon>Tylenchomorpha</taxon>
        <taxon>Sphaerularioidea</taxon>
        <taxon>Anguinidae</taxon>
        <taxon>Anguininae</taxon>
        <taxon>Ditylenchus</taxon>
    </lineage>
</organism>
<evidence type="ECO:0000256" key="1">
    <source>
        <dbReference type="SAM" id="MobiDB-lite"/>
    </source>
</evidence>
<sequence length="311" mass="35408">MGDDKKETHFAVNGDGEKTATLTSCDELKSMVSGRPASVTLKVVGWSAPFSTLNGRRKFHCYLANNENYVMRLSIWQKEADEMSEKMKLFSTFRFKNLDLKPIWLQNTPTFKEPNITSSDREFTFNGRNSDALLLASAEKEKYEEYMKQFPGIPPHWKHISEVSSWEKFLAGRVITLTDFEKYKLVVRELGKPVEKSGIYGVAGDSLFNKTIFFVECVAAEEDLALAEFRKGYEFTYLEGRSHLFGSTIWIVIDIQYVSPVSNSDETVNVDEDKFQFVQVPVSSGNAVRKSEVKEEQTSEAPAKRPRKSLV</sequence>
<name>A0AAD4N4I8_9BILA</name>
<evidence type="ECO:0000313" key="3">
    <source>
        <dbReference type="Proteomes" id="UP001201812"/>
    </source>
</evidence>
<comment type="caution">
    <text evidence="2">The sequence shown here is derived from an EMBL/GenBank/DDBJ whole genome shotgun (WGS) entry which is preliminary data.</text>
</comment>
<dbReference type="Proteomes" id="UP001201812">
    <property type="component" value="Unassembled WGS sequence"/>
</dbReference>
<dbReference type="EMBL" id="JAKKPZ010000017">
    <property type="protein sequence ID" value="KAI1712712.1"/>
    <property type="molecule type" value="Genomic_DNA"/>
</dbReference>
<gene>
    <name evidence="2" type="ORF">DdX_09334</name>
</gene>
<keyword evidence="3" id="KW-1185">Reference proteome</keyword>